<protein>
    <submittedName>
        <fullName evidence="1">Uncharacterized protein</fullName>
    </submittedName>
</protein>
<gene>
    <name evidence="1" type="ORF">SBP1_gp080</name>
</gene>
<dbReference type="Proteomes" id="UP000290131">
    <property type="component" value="Segment"/>
</dbReference>
<sequence length="109" mass="12926">MTTDEFYDLMQRLRIRHDPKNHYIFLDHKDLTGGNITGAYVFDKRTLDNQTIVKKVTFYCRAPEMDEVRMHCMLHGVEVAGFCYTRDPSEIEEKLYARGRYRDSRANAK</sequence>
<dbReference type="EMBL" id="MK301608">
    <property type="protein sequence ID" value="AZU99672.1"/>
    <property type="molecule type" value="Genomic_DNA"/>
</dbReference>
<evidence type="ECO:0000313" key="1">
    <source>
        <dbReference type="EMBL" id="AZU99672.1"/>
    </source>
</evidence>
<organism evidence="1">
    <name type="scientific">Vibrio virus vB_VspP_SBP1</name>
    <dbReference type="NCBI Taxonomy" id="2500581"/>
    <lineage>
        <taxon>Viruses</taxon>
        <taxon>Duplodnaviria</taxon>
        <taxon>Heunggongvirae</taxon>
        <taxon>Uroviricota</taxon>
        <taxon>Caudoviricetes</taxon>
        <taxon>Schitoviridae</taxon>
        <taxon>Electravirus</taxon>
        <taxon>Electravirus Sbp1</taxon>
    </lineage>
</organism>
<reference evidence="1" key="1">
    <citation type="submission" date="2018-12" db="EMBL/GenBank/DDBJ databases">
        <title>Characterization of a N4-like bacteriophage infecting a coral-derived Vibrio strain.</title>
        <authorList>
            <person name="Huang S."/>
        </authorList>
    </citation>
    <scope>NUCLEOTIDE SEQUENCE [LARGE SCALE GENOMIC DNA]</scope>
</reference>
<proteinExistence type="predicted"/>
<name>A0A3T0IIM6_9CAUD</name>
<keyword evidence="2" id="KW-1185">Reference proteome</keyword>
<accession>A0A3T0IIM6</accession>
<evidence type="ECO:0000313" key="2">
    <source>
        <dbReference type="Proteomes" id="UP000290131"/>
    </source>
</evidence>